<dbReference type="EMBL" id="JACXAA010000007">
    <property type="protein sequence ID" value="MBD2755154.1"/>
    <property type="molecule type" value="Genomic_DNA"/>
</dbReference>
<evidence type="ECO:0000313" key="2">
    <source>
        <dbReference type="Proteomes" id="UP000653797"/>
    </source>
</evidence>
<proteinExistence type="predicted"/>
<dbReference type="RefSeq" id="WP_191040770.1">
    <property type="nucleotide sequence ID" value="NZ_JACXAA010000007.1"/>
</dbReference>
<reference evidence="1" key="1">
    <citation type="submission" date="2020-09" db="EMBL/GenBank/DDBJ databases">
        <authorList>
            <person name="Kim M.K."/>
        </authorList>
    </citation>
    <scope>NUCLEOTIDE SEQUENCE</scope>
    <source>
        <strain evidence="1">BT704</strain>
    </source>
</reference>
<name>A0A927GEU2_9BACT</name>
<protein>
    <submittedName>
        <fullName evidence="1">Uncharacterized protein</fullName>
    </submittedName>
</protein>
<organism evidence="1 2">
    <name type="scientific">Spirosoma validum</name>
    <dbReference type="NCBI Taxonomy" id="2771355"/>
    <lineage>
        <taxon>Bacteria</taxon>
        <taxon>Pseudomonadati</taxon>
        <taxon>Bacteroidota</taxon>
        <taxon>Cytophagia</taxon>
        <taxon>Cytophagales</taxon>
        <taxon>Cytophagaceae</taxon>
        <taxon>Spirosoma</taxon>
    </lineage>
</organism>
<accession>A0A927GEU2</accession>
<dbReference type="Proteomes" id="UP000653797">
    <property type="component" value="Unassembled WGS sequence"/>
</dbReference>
<gene>
    <name evidence="1" type="ORF">IC230_19795</name>
</gene>
<evidence type="ECO:0000313" key="1">
    <source>
        <dbReference type="EMBL" id="MBD2755154.1"/>
    </source>
</evidence>
<comment type="caution">
    <text evidence="1">The sequence shown here is derived from an EMBL/GenBank/DDBJ whole genome shotgun (WGS) entry which is preliminary data.</text>
</comment>
<dbReference type="AlphaFoldDB" id="A0A927GEU2"/>
<sequence>MEAPHQKQSLFTEINTFLALKPQQANNVITSHFLSIYESVESMARLYPGLDKGQRELLSTTYDNLQSNADLADLQKEKATEFTLTGEGKEKALNRLKDRVREVKALLDLLE</sequence>
<keyword evidence="2" id="KW-1185">Reference proteome</keyword>